<keyword evidence="6" id="KW-0813">Transport</keyword>
<dbReference type="EC" id="7.1.1.2" evidence="4 18"/>
<evidence type="ECO:0000256" key="13">
    <source>
        <dbReference type="ARBA" id="ARBA00023027"/>
    </source>
</evidence>
<dbReference type="Pfam" id="PF00361">
    <property type="entry name" value="Proton_antipo_M"/>
    <property type="match status" value="1"/>
</dbReference>
<feature type="transmembrane region" description="Helical" evidence="18">
    <location>
        <begin position="258"/>
        <end position="277"/>
    </location>
</feature>
<dbReference type="GO" id="GO:0005743">
    <property type="term" value="C:mitochondrial inner membrane"/>
    <property type="evidence" value="ECO:0007669"/>
    <property type="project" value="UniProtKB-SubCell"/>
</dbReference>
<keyword evidence="8 18" id="KW-0812">Transmembrane</keyword>
<keyword evidence="14 18" id="KW-0830">Ubiquinone</keyword>
<keyword evidence="10 18" id="KW-1278">Translocase</keyword>
<dbReference type="InterPro" id="IPR003917">
    <property type="entry name" value="NADH_UbQ_OxRdtase_chain2"/>
</dbReference>
<feature type="domain" description="NADH:quinone oxidoreductase/Mrp antiporter transmembrane" evidence="19">
    <location>
        <begin position="21"/>
        <end position="265"/>
    </location>
</feature>
<evidence type="ECO:0000313" key="20">
    <source>
        <dbReference type="EMBL" id="AHF21587.1"/>
    </source>
</evidence>
<dbReference type="GO" id="GO:0008137">
    <property type="term" value="F:NADH dehydrogenase (ubiquinone) activity"/>
    <property type="evidence" value="ECO:0007669"/>
    <property type="project" value="UniProtKB-EC"/>
</dbReference>
<keyword evidence="15 18" id="KW-0496">Mitochondrion</keyword>
<protein>
    <recommendedName>
        <fullName evidence="5 18">NADH-ubiquinone oxidoreductase chain 2</fullName>
        <ecNumber evidence="4 18">7.1.1.2</ecNumber>
    </recommendedName>
</protein>
<evidence type="ECO:0000256" key="5">
    <source>
        <dbReference type="ARBA" id="ARBA00021008"/>
    </source>
</evidence>
<dbReference type="PRINTS" id="PR01436">
    <property type="entry name" value="NADHDHGNASE2"/>
</dbReference>
<name>W0FHQ6_9ACAR</name>
<comment type="function">
    <text evidence="1">Core subunit of the mitochondrial membrane respiratory chain NADH dehydrogenase (Complex I) that is believed to belong to the minimal assembly required for catalysis. Complex I functions in the transfer of electrons from NADH to the respiratory chain. The immediate electron acceptor for the enzyme is believed to be ubiquinone.</text>
</comment>
<comment type="similarity">
    <text evidence="3 18">Belongs to the complex I subunit 2 family.</text>
</comment>
<feature type="transmembrane region" description="Helical" evidence="18">
    <location>
        <begin position="136"/>
        <end position="157"/>
    </location>
</feature>
<evidence type="ECO:0000256" key="3">
    <source>
        <dbReference type="ARBA" id="ARBA00007012"/>
    </source>
</evidence>
<evidence type="ECO:0000256" key="10">
    <source>
        <dbReference type="ARBA" id="ARBA00022967"/>
    </source>
</evidence>
<evidence type="ECO:0000256" key="6">
    <source>
        <dbReference type="ARBA" id="ARBA00022448"/>
    </source>
</evidence>
<proteinExistence type="inferred from homology"/>
<evidence type="ECO:0000256" key="2">
    <source>
        <dbReference type="ARBA" id="ARBA00004448"/>
    </source>
</evidence>
<feature type="transmembrane region" description="Helical" evidence="18">
    <location>
        <begin position="111"/>
        <end position="130"/>
    </location>
</feature>
<evidence type="ECO:0000256" key="16">
    <source>
        <dbReference type="ARBA" id="ARBA00023136"/>
    </source>
</evidence>
<dbReference type="PANTHER" id="PTHR46552:SF1">
    <property type="entry name" value="NADH-UBIQUINONE OXIDOREDUCTASE CHAIN 2"/>
    <property type="match status" value="1"/>
</dbReference>
<evidence type="ECO:0000256" key="14">
    <source>
        <dbReference type="ARBA" id="ARBA00023075"/>
    </source>
</evidence>
<feature type="transmembrane region" description="Helical" evidence="18">
    <location>
        <begin position="298"/>
        <end position="321"/>
    </location>
</feature>
<feature type="transmembrane region" description="Helical" evidence="18">
    <location>
        <begin position="187"/>
        <end position="206"/>
    </location>
</feature>
<dbReference type="InterPro" id="IPR050175">
    <property type="entry name" value="Complex_I_Subunit_2"/>
</dbReference>
<reference evidence="20" key="1">
    <citation type="journal article" date="2014" name="Ticks Tick Borne Dis.">
        <title>Molecular phylogeny of soft ticks (Ixodida: Argasidae) inferred from mitochondrial genome and nuclear rRNA sequences.</title>
        <authorList>
            <person name="Burger T.D."/>
            <person name="Shao R."/>
            <person name="Labruna M.B."/>
            <person name="Barker S.C."/>
        </authorList>
    </citation>
    <scope>NUCLEOTIDE SEQUENCE</scope>
</reference>
<evidence type="ECO:0000256" key="17">
    <source>
        <dbReference type="ARBA" id="ARBA00049551"/>
    </source>
</evidence>
<gene>
    <name evidence="20" type="primary">NAD2</name>
</gene>
<evidence type="ECO:0000256" key="15">
    <source>
        <dbReference type="ARBA" id="ARBA00023128"/>
    </source>
</evidence>
<evidence type="ECO:0000256" key="9">
    <source>
        <dbReference type="ARBA" id="ARBA00022792"/>
    </source>
</evidence>
<keyword evidence="7 18" id="KW-0679">Respiratory chain</keyword>
<evidence type="ECO:0000259" key="19">
    <source>
        <dbReference type="Pfam" id="PF00361"/>
    </source>
</evidence>
<comment type="catalytic activity">
    <reaction evidence="17 18">
        <text>a ubiquinone + NADH + 5 H(+)(in) = a ubiquinol + NAD(+) + 4 H(+)(out)</text>
        <dbReference type="Rhea" id="RHEA:29091"/>
        <dbReference type="Rhea" id="RHEA-COMP:9565"/>
        <dbReference type="Rhea" id="RHEA-COMP:9566"/>
        <dbReference type="ChEBI" id="CHEBI:15378"/>
        <dbReference type="ChEBI" id="CHEBI:16389"/>
        <dbReference type="ChEBI" id="CHEBI:17976"/>
        <dbReference type="ChEBI" id="CHEBI:57540"/>
        <dbReference type="ChEBI" id="CHEBI:57945"/>
        <dbReference type="EC" id="7.1.1.2"/>
    </reaction>
</comment>
<evidence type="ECO:0000256" key="18">
    <source>
        <dbReference type="RuleBase" id="RU003403"/>
    </source>
</evidence>
<keyword evidence="9 18" id="KW-0999">Mitochondrion inner membrane</keyword>
<evidence type="ECO:0000256" key="4">
    <source>
        <dbReference type="ARBA" id="ARBA00012944"/>
    </source>
</evidence>
<keyword evidence="12 18" id="KW-1133">Transmembrane helix</keyword>
<feature type="transmembrane region" description="Helical" evidence="18">
    <location>
        <begin position="6"/>
        <end position="32"/>
    </location>
</feature>
<evidence type="ECO:0000256" key="7">
    <source>
        <dbReference type="ARBA" id="ARBA00022660"/>
    </source>
</evidence>
<keyword evidence="16 18" id="KW-0472">Membrane</keyword>
<comment type="subcellular location">
    <subcellularLocation>
        <location evidence="2 18">Mitochondrion inner membrane</location>
        <topology evidence="2 18">Multi-pass membrane protein</topology>
    </subcellularLocation>
</comment>
<dbReference type="GO" id="GO:0006120">
    <property type="term" value="P:mitochondrial electron transport, NADH to ubiquinone"/>
    <property type="evidence" value="ECO:0007669"/>
    <property type="project" value="InterPro"/>
</dbReference>
<dbReference type="EMBL" id="KC769586">
    <property type="protein sequence ID" value="AHF21587.1"/>
    <property type="molecule type" value="Genomic_DNA"/>
</dbReference>
<geneLocation type="mitochondrion" evidence="20"/>
<organism evidence="20">
    <name type="scientific">Allothyrus sp. LamingtonNP-QMS95173</name>
    <dbReference type="NCBI Taxonomy" id="1442165"/>
    <lineage>
        <taxon>Eukaryota</taxon>
        <taxon>Metazoa</taxon>
        <taxon>Ecdysozoa</taxon>
        <taxon>Arthropoda</taxon>
        <taxon>Chelicerata</taxon>
        <taxon>Arachnida</taxon>
        <taxon>Acari</taxon>
        <taxon>Parasitiformes</taxon>
        <taxon>Holothyrida</taxon>
        <taxon>Holothyroidea</taxon>
        <taxon>Allothyridae</taxon>
        <taxon>Allothyrus</taxon>
    </lineage>
</organism>
<keyword evidence="11 18" id="KW-0249">Electron transport</keyword>
<comment type="function">
    <text evidence="18">Core subunit of the mitochondrial membrane respiratory chain NADH dehydrogenase (Complex I) which catalyzes electron transfer from NADH through the respiratory chain, using ubiquinone as an electron acceptor. Essential for the catalytic activity and assembly of complex I.</text>
</comment>
<keyword evidence="13 18" id="KW-0520">NAD</keyword>
<evidence type="ECO:0000256" key="11">
    <source>
        <dbReference type="ARBA" id="ARBA00022982"/>
    </source>
</evidence>
<evidence type="ECO:0000256" key="8">
    <source>
        <dbReference type="ARBA" id="ARBA00022692"/>
    </source>
</evidence>
<evidence type="ECO:0000256" key="1">
    <source>
        <dbReference type="ARBA" id="ARBA00003257"/>
    </source>
</evidence>
<feature type="transmembrane region" description="Helical" evidence="18">
    <location>
        <begin position="227"/>
        <end position="246"/>
    </location>
</feature>
<feature type="transmembrane region" description="Helical" evidence="18">
    <location>
        <begin position="78"/>
        <end position="104"/>
    </location>
</feature>
<dbReference type="InterPro" id="IPR001750">
    <property type="entry name" value="ND/Mrp_TM"/>
</dbReference>
<accession>W0FHQ6</accession>
<sequence>MIFYLYLWILIMSSFLALCSFNWFLLWLMLEVNMMTFIPIMNYKLMLNSNSMIKYYIIQVFASSLFLIAMMTNNFMEFSQMIISIIIMIAMLIKLGSAPFHIWFPQITEGLMWFSIMMLLTWQKIIPMYILSFNNMSNFLIIIILMSLMIGPLGGFTQISLRKILVYSSITHMGWMLSIILMMKNFWIYYLLLYSMMTIIIIIQLMKYNINFINQINLMNSSFLTKFSLLISLLSLGGLPPLLGFFPKLMVIYYMNMYPTMLFPLILSSLINLYFYLRILYPIFLKNMINKKNNKINNFISMISISINSTIIFFLIPYMIFL</sequence>
<dbReference type="PANTHER" id="PTHR46552">
    <property type="entry name" value="NADH-UBIQUINONE OXIDOREDUCTASE CHAIN 2"/>
    <property type="match status" value="1"/>
</dbReference>
<dbReference type="AlphaFoldDB" id="W0FHQ6"/>
<feature type="transmembrane region" description="Helical" evidence="18">
    <location>
        <begin position="53"/>
        <end position="72"/>
    </location>
</feature>
<feature type="transmembrane region" description="Helical" evidence="18">
    <location>
        <begin position="164"/>
        <end position="181"/>
    </location>
</feature>
<evidence type="ECO:0000256" key="12">
    <source>
        <dbReference type="ARBA" id="ARBA00022989"/>
    </source>
</evidence>